<keyword evidence="2" id="KW-0732">Signal</keyword>
<dbReference type="Gene3D" id="2.30.30.240">
    <property type="entry name" value="PRC-barrel domain"/>
    <property type="match status" value="1"/>
</dbReference>
<dbReference type="PANTHER" id="PTHR36505">
    <property type="entry name" value="BLR1072 PROTEIN"/>
    <property type="match status" value="1"/>
</dbReference>
<gene>
    <name evidence="4" type="ORF">ACFFJ2_14810</name>
</gene>
<evidence type="ECO:0000256" key="2">
    <source>
        <dbReference type="SAM" id="SignalP"/>
    </source>
</evidence>
<dbReference type="EMBL" id="JBHLXD010000026">
    <property type="protein sequence ID" value="MFC0209674.1"/>
    <property type="molecule type" value="Genomic_DNA"/>
</dbReference>
<reference evidence="4 5" key="1">
    <citation type="submission" date="2024-09" db="EMBL/GenBank/DDBJ databases">
        <authorList>
            <person name="Sun Q."/>
            <person name="Mori K."/>
        </authorList>
    </citation>
    <scope>NUCLEOTIDE SEQUENCE [LARGE SCALE GENOMIC DNA]</scope>
    <source>
        <strain evidence="4 5">CCM 8543</strain>
    </source>
</reference>
<evidence type="ECO:0000256" key="1">
    <source>
        <dbReference type="SAM" id="MobiDB-lite"/>
    </source>
</evidence>
<sequence length="179" mass="19001">MIRNTLATGSLVALLAAGSAMAQTTTTTTTDPTLTEQQPVEMLIRAEGNLASDIIGKAVYNGTGEGAENIGSVNDLVIGKEGNVEAIVVGVGGFLGIGQKEVALEYDLVRWFEQQGGERWLVVETTEDALRAQQAFDRSAYRPMPADADVRETPPASAEDLETASTSREDAAKEEEIAE</sequence>
<dbReference type="InterPro" id="IPR011033">
    <property type="entry name" value="PRC_barrel-like_sf"/>
</dbReference>
<proteinExistence type="predicted"/>
<dbReference type="RefSeq" id="WP_261519582.1">
    <property type="nucleotide sequence ID" value="NZ_JAODNW010000005.1"/>
</dbReference>
<feature type="chain" id="PRO_5046909209" evidence="2">
    <location>
        <begin position="23"/>
        <end position="179"/>
    </location>
</feature>
<accession>A0ABV6DAM3</accession>
<name>A0ABV6DAM3_9HYPH</name>
<dbReference type="PANTHER" id="PTHR36505:SF1">
    <property type="entry name" value="BLR1072 PROTEIN"/>
    <property type="match status" value="1"/>
</dbReference>
<organism evidence="4 5">
    <name type="scientific">Chelativorans intermedius</name>
    <dbReference type="NCBI Taxonomy" id="515947"/>
    <lineage>
        <taxon>Bacteria</taxon>
        <taxon>Pseudomonadati</taxon>
        <taxon>Pseudomonadota</taxon>
        <taxon>Alphaproteobacteria</taxon>
        <taxon>Hyphomicrobiales</taxon>
        <taxon>Phyllobacteriaceae</taxon>
        <taxon>Chelativorans</taxon>
    </lineage>
</organism>
<keyword evidence="5" id="KW-1185">Reference proteome</keyword>
<feature type="signal peptide" evidence="2">
    <location>
        <begin position="1"/>
        <end position="22"/>
    </location>
</feature>
<evidence type="ECO:0000313" key="5">
    <source>
        <dbReference type="Proteomes" id="UP001589755"/>
    </source>
</evidence>
<dbReference type="SUPFAM" id="SSF50346">
    <property type="entry name" value="PRC-barrel domain"/>
    <property type="match status" value="1"/>
</dbReference>
<feature type="compositionally biased region" description="Basic and acidic residues" evidence="1">
    <location>
        <begin position="167"/>
        <end position="179"/>
    </location>
</feature>
<evidence type="ECO:0000259" key="3">
    <source>
        <dbReference type="Pfam" id="PF05239"/>
    </source>
</evidence>
<evidence type="ECO:0000313" key="4">
    <source>
        <dbReference type="EMBL" id="MFC0209674.1"/>
    </source>
</evidence>
<feature type="region of interest" description="Disordered" evidence="1">
    <location>
        <begin position="137"/>
        <end position="179"/>
    </location>
</feature>
<protein>
    <submittedName>
        <fullName evidence="4">PRC-barrel domain-containing protein</fullName>
    </submittedName>
</protein>
<dbReference type="InterPro" id="IPR027275">
    <property type="entry name" value="PRC-brl_dom"/>
</dbReference>
<dbReference type="Proteomes" id="UP001589755">
    <property type="component" value="Unassembled WGS sequence"/>
</dbReference>
<comment type="caution">
    <text evidence="4">The sequence shown here is derived from an EMBL/GenBank/DDBJ whole genome shotgun (WGS) entry which is preliminary data.</text>
</comment>
<dbReference type="Pfam" id="PF05239">
    <property type="entry name" value="PRC"/>
    <property type="match status" value="1"/>
</dbReference>
<feature type="domain" description="PRC-barrel" evidence="3">
    <location>
        <begin position="50"/>
        <end position="129"/>
    </location>
</feature>